<keyword evidence="2" id="KW-1185">Reference proteome</keyword>
<accession>A0ABV4Q832</accession>
<evidence type="ECO:0000313" key="2">
    <source>
        <dbReference type="Proteomes" id="UP001569963"/>
    </source>
</evidence>
<protein>
    <submittedName>
        <fullName evidence="1">Uncharacterized protein</fullName>
    </submittedName>
</protein>
<sequence length="100" mass="10942">MSAQPAEPALPSSGAAYGVPRTIKSIGERLPKEKRALFIEQVTAAESEADFDEVMLVWWGQAVLAQDPGREKRLADARAGRDLVPLSEVQRRLGRRDGAE</sequence>
<evidence type="ECO:0000313" key="1">
    <source>
        <dbReference type="EMBL" id="MFA1538684.1"/>
    </source>
</evidence>
<dbReference type="EMBL" id="JAXCEI010000003">
    <property type="protein sequence ID" value="MFA1538684.1"/>
    <property type="molecule type" value="Genomic_DNA"/>
</dbReference>
<proteinExistence type="predicted"/>
<comment type="caution">
    <text evidence="1">The sequence shown here is derived from an EMBL/GenBank/DDBJ whole genome shotgun (WGS) entry which is preliminary data.</text>
</comment>
<reference evidence="1 2" key="1">
    <citation type="submission" date="2023-11" db="EMBL/GenBank/DDBJ databases">
        <title>Actinomadura monticuli sp. nov., isolated from volcanic ash.</title>
        <authorList>
            <person name="Lee S.D."/>
            <person name="Yang H."/>
            <person name="Kim I.S."/>
        </authorList>
    </citation>
    <scope>NUCLEOTIDE SEQUENCE [LARGE SCALE GENOMIC DNA]</scope>
    <source>
        <strain evidence="1 2">DLS-62</strain>
    </source>
</reference>
<organism evidence="1 2">
    <name type="scientific">Actinomadura monticuli</name>
    <dbReference type="NCBI Taxonomy" id="3097367"/>
    <lineage>
        <taxon>Bacteria</taxon>
        <taxon>Bacillati</taxon>
        <taxon>Actinomycetota</taxon>
        <taxon>Actinomycetes</taxon>
        <taxon>Streptosporangiales</taxon>
        <taxon>Thermomonosporaceae</taxon>
        <taxon>Actinomadura</taxon>
    </lineage>
</organism>
<dbReference type="RefSeq" id="WP_371948177.1">
    <property type="nucleotide sequence ID" value="NZ_JAXCEI010000003.1"/>
</dbReference>
<name>A0ABV4Q832_9ACTN</name>
<gene>
    <name evidence="1" type="ORF">SM611_07065</name>
</gene>
<dbReference type="Proteomes" id="UP001569963">
    <property type="component" value="Unassembled WGS sequence"/>
</dbReference>